<dbReference type="PROSITE" id="PS51203">
    <property type="entry name" value="CS"/>
    <property type="match status" value="1"/>
</dbReference>
<keyword evidence="9" id="KW-1185">Reference proteome</keyword>
<feature type="domain" description="CS" evidence="7">
    <location>
        <begin position="31"/>
        <end position="122"/>
    </location>
</feature>
<dbReference type="InterPro" id="IPR002130">
    <property type="entry name" value="Cyclophilin-type_PPIase_dom"/>
</dbReference>
<dbReference type="EC" id="5.2.1.8" evidence="3"/>
<dbReference type="SUPFAM" id="SSF50891">
    <property type="entry name" value="Cyclophilin-like"/>
    <property type="match status" value="1"/>
</dbReference>
<dbReference type="GO" id="GO:0005737">
    <property type="term" value="C:cytoplasm"/>
    <property type="evidence" value="ECO:0007669"/>
    <property type="project" value="TreeGrafter"/>
</dbReference>
<dbReference type="Pfam" id="PF00160">
    <property type="entry name" value="Pro_isomerase"/>
    <property type="match status" value="1"/>
</dbReference>
<dbReference type="GO" id="GO:0016018">
    <property type="term" value="F:cyclosporin A binding"/>
    <property type="evidence" value="ECO:0007669"/>
    <property type="project" value="TreeGrafter"/>
</dbReference>
<gene>
    <name evidence="8" type="ORF">CYMTET_29952</name>
</gene>
<evidence type="ECO:0000256" key="2">
    <source>
        <dbReference type="ARBA" id="ARBA00007365"/>
    </source>
</evidence>
<sequence>MLTPESTKVCIVESSRVTWSYALLKRDEDKWGAEKVAWTDLGSDILLAIQIGEDVKSKDIQCRFLPKRIEVSIKGEELFSGEFENTINQDMCDWCIESEDDERQLQLSLAKVNTLTPWSALFEDEIPEEVDDTTVTDQVYFDVSIGDAEPERIAMGLYGNAVPQTVENFRSLCTGEVGVGDNGVPLHYKGSAFHRVIPAFMIQGGDFTNGDGTGGECIYGDSFEDENFSIPHDRAGLLSMANAGPDTNGSQFFITTVATPHLDGRHVVFGEVLSGMEFVKKIESMGSPDGTPCEKIVIQDCGEVEEFYKKQEEERFGQEPVDVES</sequence>
<dbReference type="PRINTS" id="PR00153">
    <property type="entry name" value="CSAPPISMRASE"/>
</dbReference>
<evidence type="ECO:0000256" key="3">
    <source>
        <dbReference type="ARBA" id="ARBA00013194"/>
    </source>
</evidence>
<evidence type="ECO:0000313" key="8">
    <source>
        <dbReference type="EMBL" id="KAK3261128.1"/>
    </source>
</evidence>
<dbReference type="PROSITE" id="PS00170">
    <property type="entry name" value="CSA_PPIASE_1"/>
    <property type="match status" value="1"/>
</dbReference>
<dbReference type="GO" id="GO:0006457">
    <property type="term" value="P:protein folding"/>
    <property type="evidence" value="ECO:0007669"/>
    <property type="project" value="InterPro"/>
</dbReference>
<dbReference type="FunFam" id="2.40.100.10:FF:000022">
    <property type="entry name" value="Peptidyl-prolyl cis-trans isomerase CYP95"/>
    <property type="match status" value="1"/>
</dbReference>
<dbReference type="GO" id="GO:0003755">
    <property type="term" value="F:peptidyl-prolyl cis-trans isomerase activity"/>
    <property type="evidence" value="ECO:0007669"/>
    <property type="project" value="UniProtKB-KW"/>
</dbReference>
<evidence type="ECO:0000259" key="6">
    <source>
        <dbReference type="PROSITE" id="PS50072"/>
    </source>
</evidence>
<dbReference type="PROSITE" id="PS50072">
    <property type="entry name" value="CSA_PPIASE_2"/>
    <property type="match status" value="1"/>
</dbReference>
<name>A0AAE0FJY7_9CHLO</name>
<comment type="catalytic activity">
    <reaction evidence="1">
        <text>[protein]-peptidylproline (omega=180) = [protein]-peptidylproline (omega=0)</text>
        <dbReference type="Rhea" id="RHEA:16237"/>
        <dbReference type="Rhea" id="RHEA-COMP:10747"/>
        <dbReference type="Rhea" id="RHEA-COMP:10748"/>
        <dbReference type="ChEBI" id="CHEBI:83833"/>
        <dbReference type="ChEBI" id="CHEBI:83834"/>
        <dbReference type="EC" id="5.2.1.8"/>
    </reaction>
</comment>
<dbReference type="EMBL" id="LGRX02017130">
    <property type="protein sequence ID" value="KAK3261128.1"/>
    <property type="molecule type" value="Genomic_DNA"/>
</dbReference>
<dbReference type="Gene3D" id="2.60.40.790">
    <property type="match status" value="1"/>
</dbReference>
<dbReference type="SUPFAM" id="SSF49764">
    <property type="entry name" value="HSP20-like chaperones"/>
    <property type="match status" value="1"/>
</dbReference>
<comment type="caution">
    <text evidence="8">The sequence shown here is derived from an EMBL/GenBank/DDBJ whole genome shotgun (WGS) entry which is preliminary data.</text>
</comment>
<evidence type="ECO:0000313" key="9">
    <source>
        <dbReference type="Proteomes" id="UP001190700"/>
    </source>
</evidence>
<proteinExistence type="inferred from homology"/>
<evidence type="ECO:0000256" key="5">
    <source>
        <dbReference type="ARBA" id="ARBA00023235"/>
    </source>
</evidence>
<dbReference type="CDD" id="cd01926">
    <property type="entry name" value="cyclophilin_ABH_like"/>
    <property type="match status" value="1"/>
</dbReference>
<comment type="similarity">
    <text evidence="2">Belongs to the cyclophilin-type PPIase family.</text>
</comment>
<organism evidence="8 9">
    <name type="scientific">Cymbomonas tetramitiformis</name>
    <dbReference type="NCBI Taxonomy" id="36881"/>
    <lineage>
        <taxon>Eukaryota</taxon>
        <taxon>Viridiplantae</taxon>
        <taxon>Chlorophyta</taxon>
        <taxon>Pyramimonadophyceae</taxon>
        <taxon>Pyramimonadales</taxon>
        <taxon>Pyramimonadaceae</taxon>
        <taxon>Cymbomonas</taxon>
    </lineage>
</organism>
<dbReference type="PANTHER" id="PTHR11071:SF561">
    <property type="entry name" value="PEPTIDYL-PROLYL CIS-TRANS ISOMERASE D-RELATED"/>
    <property type="match status" value="1"/>
</dbReference>
<dbReference type="Gene3D" id="2.40.100.10">
    <property type="entry name" value="Cyclophilin-like"/>
    <property type="match status" value="1"/>
</dbReference>
<dbReference type="InterPro" id="IPR007052">
    <property type="entry name" value="CS_dom"/>
</dbReference>
<evidence type="ECO:0000256" key="4">
    <source>
        <dbReference type="ARBA" id="ARBA00023110"/>
    </source>
</evidence>
<feature type="domain" description="PPIase cyclophilin-type" evidence="6">
    <location>
        <begin position="140"/>
        <end position="303"/>
    </location>
</feature>
<evidence type="ECO:0000256" key="1">
    <source>
        <dbReference type="ARBA" id="ARBA00000971"/>
    </source>
</evidence>
<evidence type="ECO:0000259" key="7">
    <source>
        <dbReference type="PROSITE" id="PS51203"/>
    </source>
</evidence>
<dbReference type="AlphaFoldDB" id="A0AAE0FJY7"/>
<keyword evidence="5" id="KW-0413">Isomerase</keyword>
<dbReference type="InterPro" id="IPR029000">
    <property type="entry name" value="Cyclophilin-like_dom_sf"/>
</dbReference>
<keyword evidence="4" id="KW-0697">Rotamase</keyword>
<reference evidence="8 9" key="1">
    <citation type="journal article" date="2015" name="Genome Biol. Evol.">
        <title>Comparative Genomics of a Bacterivorous Green Alga Reveals Evolutionary Causalities and Consequences of Phago-Mixotrophic Mode of Nutrition.</title>
        <authorList>
            <person name="Burns J.A."/>
            <person name="Paasch A."/>
            <person name="Narechania A."/>
            <person name="Kim E."/>
        </authorList>
    </citation>
    <scope>NUCLEOTIDE SEQUENCE [LARGE SCALE GENOMIC DNA]</scope>
    <source>
        <strain evidence="8 9">PLY_AMNH</strain>
    </source>
</reference>
<dbReference type="Pfam" id="PF04969">
    <property type="entry name" value="CS"/>
    <property type="match status" value="1"/>
</dbReference>
<dbReference type="CDD" id="cd06467">
    <property type="entry name" value="p23_NUDC_like"/>
    <property type="match status" value="1"/>
</dbReference>
<accession>A0AAE0FJY7</accession>
<dbReference type="InterPro" id="IPR008978">
    <property type="entry name" value="HSP20-like_chaperone"/>
</dbReference>
<dbReference type="PANTHER" id="PTHR11071">
    <property type="entry name" value="PEPTIDYL-PROLYL CIS-TRANS ISOMERASE"/>
    <property type="match status" value="1"/>
</dbReference>
<dbReference type="Proteomes" id="UP001190700">
    <property type="component" value="Unassembled WGS sequence"/>
</dbReference>
<protein>
    <recommendedName>
        <fullName evidence="3">peptidylprolyl isomerase</fullName>
        <ecNumber evidence="3">5.2.1.8</ecNumber>
    </recommendedName>
</protein>
<dbReference type="InterPro" id="IPR020892">
    <property type="entry name" value="Cyclophilin-type_PPIase_CS"/>
</dbReference>